<evidence type="ECO:0000256" key="3">
    <source>
        <dbReference type="ARBA" id="ARBA00022989"/>
    </source>
</evidence>
<dbReference type="InterPro" id="IPR016439">
    <property type="entry name" value="Lag1/Lac1-like"/>
</dbReference>
<name>A0A6B2LHQ3_9EUKA</name>
<protein>
    <recommendedName>
        <fullName evidence="7">TLC domain-containing protein</fullName>
    </recommendedName>
</protein>
<dbReference type="PROSITE" id="PS50922">
    <property type="entry name" value="TLC"/>
    <property type="match status" value="1"/>
</dbReference>
<comment type="subcellular location">
    <subcellularLocation>
        <location evidence="1">Membrane</location>
        <topology evidence="1">Multi-pass membrane protein</topology>
    </subcellularLocation>
</comment>
<dbReference type="SMART" id="SM00724">
    <property type="entry name" value="TLC"/>
    <property type="match status" value="1"/>
</dbReference>
<evidence type="ECO:0000256" key="6">
    <source>
        <dbReference type="SAM" id="Phobius"/>
    </source>
</evidence>
<evidence type="ECO:0000256" key="5">
    <source>
        <dbReference type="PROSITE-ProRule" id="PRU00205"/>
    </source>
</evidence>
<keyword evidence="3 6" id="KW-1133">Transmembrane helix</keyword>
<sequence>MGILTVANQDWAFSPTKYWEAGATTLTSPIYTYYVIELAHYFYATLTLKNEPKQKDIIVMGLHHVISILLISGSLYYGHVRIGVCVMLTTDICDPILELAKISKYNGKQKIADVIFGLFAVLWFLTRIVTFPIKFTQPAILYCPCSTSCPILIGLFCILQVLFFYWTYMIMKIALKVKKGEGAADTRDDD</sequence>
<reference evidence="8" key="1">
    <citation type="journal article" date="2020" name="J. Eukaryot. Microbiol.">
        <title>De novo Sequencing, Assembly and Annotation of the Transcriptome for the Free-Living Testate Amoeba Arcella intermedia.</title>
        <authorList>
            <person name="Ribeiro G.M."/>
            <person name="Porfirio-Sousa A.L."/>
            <person name="Maurer-Alcala X.X."/>
            <person name="Katz L.A."/>
            <person name="Lahr D.J.G."/>
        </authorList>
    </citation>
    <scope>NUCLEOTIDE SEQUENCE</scope>
</reference>
<feature type="domain" description="TLC" evidence="7">
    <location>
        <begin position="1"/>
        <end position="179"/>
    </location>
</feature>
<dbReference type="AlphaFoldDB" id="A0A6B2LHQ3"/>
<feature type="transmembrane region" description="Helical" evidence="6">
    <location>
        <begin position="57"/>
        <end position="77"/>
    </location>
</feature>
<evidence type="ECO:0000256" key="2">
    <source>
        <dbReference type="ARBA" id="ARBA00022692"/>
    </source>
</evidence>
<organism evidence="8">
    <name type="scientific">Arcella intermedia</name>
    <dbReference type="NCBI Taxonomy" id="1963864"/>
    <lineage>
        <taxon>Eukaryota</taxon>
        <taxon>Amoebozoa</taxon>
        <taxon>Tubulinea</taxon>
        <taxon>Elardia</taxon>
        <taxon>Arcellinida</taxon>
        <taxon>Sphaerothecina</taxon>
        <taxon>Arcellidae</taxon>
        <taxon>Arcella</taxon>
    </lineage>
</organism>
<dbReference type="GO" id="GO:0050291">
    <property type="term" value="F:sphingosine N-acyltransferase activity"/>
    <property type="evidence" value="ECO:0007669"/>
    <property type="project" value="InterPro"/>
</dbReference>
<dbReference type="GO" id="GO:0016020">
    <property type="term" value="C:membrane"/>
    <property type="evidence" value="ECO:0007669"/>
    <property type="project" value="UniProtKB-SubCell"/>
</dbReference>
<dbReference type="InterPro" id="IPR006634">
    <property type="entry name" value="TLC-dom"/>
</dbReference>
<feature type="transmembrane region" description="Helical" evidence="6">
    <location>
        <begin position="139"/>
        <end position="166"/>
    </location>
</feature>
<dbReference type="EMBL" id="GIBP01007556">
    <property type="protein sequence ID" value="NDV36525.1"/>
    <property type="molecule type" value="Transcribed_RNA"/>
</dbReference>
<keyword evidence="4 5" id="KW-0472">Membrane</keyword>
<evidence type="ECO:0000256" key="1">
    <source>
        <dbReference type="ARBA" id="ARBA00004141"/>
    </source>
</evidence>
<evidence type="ECO:0000313" key="8">
    <source>
        <dbReference type="EMBL" id="NDV36525.1"/>
    </source>
</evidence>
<dbReference type="GO" id="GO:0046513">
    <property type="term" value="P:ceramide biosynthetic process"/>
    <property type="evidence" value="ECO:0007669"/>
    <property type="project" value="InterPro"/>
</dbReference>
<dbReference type="PANTHER" id="PTHR12560">
    <property type="entry name" value="LONGEVITY ASSURANCE FACTOR 1 LAG1"/>
    <property type="match status" value="1"/>
</dbReference>
<dbReference type="Pfam" id="PF03798">
    <property type="entry name" value="TRAM_LAG1_CLN8"/>
    <property type="match status" value="1"/>
</dbReference>
<keyword evidence="2 5" id="KW-0812">Transmembrane</keyword>
<feature type="transmembrane region" description="Helical" evidence="6">
    <location>
        <begin position="111"/>
        <end position="133"/>
    </location>
</feature>
<evidence type="ECO:0000259" key="7">
    <source>
        <dbReference type="PROSITE" id="PS50922"/>
    </source>
</evidence>
<proteinExistence type="predicted"/>
<dbReference type="PANTHER" id="PTHR12560:SF0">
    <property type="entry name" value="LD18904P"/>
    <property type="match status" value="1"/>
</dbReference>
<evidence type="ECO:0000256" key="4">
    <source>
        <dbReference type="ARBA" id="ARBA00023136"/>
    </source>
</evidence>
<accession>A0A6B2LHQ3</accession>